<feature type="compositionally biased region" description="Basic and acidic residues" evidence="1">
    <location>
        <begin position="230"/>
        <end position="240"/>
    </location>
</feature>
<dbReference type="GO" id="GO:0005634">
    <property type="term" value="C:nucleus"/>
    <property type="evidence" value="ECO:0007669"/>
    <property type="project" value="TreeGrafter"/>
</dbReference>
<dbReference type="GO" id="GO:0005737">
    <property type="term" value="C:cytoplasm"/>
    <property type="evidence" value="ECO:0007669"/>
    <property type="project" value="TreeGrafter"/>
</dbReference>
<dbReference type="GO" id="GO:0031072">
    <property type="term" value="F:heat shock protein binding"/>
    <property type="evidence" value="ECO:0007669"/>
    <property type="project" value="TreeGrafter"/>
</dbReference>
<dbReference type="SUPFAM" id="SSF46565">
    <property type="entry name" value="Chaperone J-domain"/>
    <property type="match status" value="1"/>
</dbReference>
<proteinExistence type="predicted"/>
<dbReference type="PRINTS" id="PR00625">
    <property type="entry name" value="JDOMAIN"/>
</dbReference>
<keyword evidence="4" id="KW-1185">Reference proteome</keyword>
<dbReference type="InterPro" id="IPR018253">
    <property type="entry name" value="DnaJ_domain_CS"/>
</dbReference>
<evidence type="ECO:0000256" key="1">
    <source>
        <dbReference type="SAM" id="MobiDB-lite"/>
    </source>
</evidence>
<dbReference type="PANTHER" id="PTHR44144">
    <property type="entry name" value="DNAJ HOMOLOG SUBFAMILY C MEMBER 9"/>
    <property type="match status" value="1"/>
</dbReference>
<dbReference type="Pfam" id="PF23302">
    <property type="entry name" value="HTH_DNAJC9"/>
    <property type="match status" value="1"/>
</dbReference>
<dbReference type="CDD" id="cd06257">
    <property type="entry name" value="DnaJ"/>
    <property type="match status" value="1"/>
</dbReference>
<feature type="compositionally biased region" description="Acidic residues" evidence="1">
    <location>
        <begin position="18"/>
        <end position="28"/>
    </location>
</feature>
<accession>A0A6A6SXV8</accession>
<dbReference type="InterPro" id="IPR001623">
    <property type="entry name" value="DnaJ_domain"/>
</dbReference>
<dbReference type="InterPro" id="IPR052594">
    <property type="entry name" value="J_domain-containing_protein"/>
</dbReference>
<sequence length="355" mass="40270">MPGPRKQKKQKEPKDSEFSDVEEIEDEGPPSIDPYAVLGLDTEATADDVKKAYRKLALKHHPDKVAESDKADAHRKFQEIAFAYAVLSDEQRRKRYDLTGSTAEVVEGDADFNWHDFYRAMFDDVVTEENIKRVTIDYKGSAEERRDLSKAYNVFGGNLDAIYESVMLSDILEDDDRFRSILAEEIEKGNLESLPAYERSNTEAAREKSKAAERKRREKFHKKHGTPAEAAKKAKAEQGRKKQQPSSMGDLAAIIQSRQRARGNIDTLADHIAAKYASKPGSKKRASALDDMPSEEAFQATREKMNKRLKKDIDASAEEDGEDIFQSDGTEEDERPKPRKKGRLTRGRRRTKTKA</sequence>
<dbReference type="InterPro" id="IPR036869">
    <property type="entry name" value="J_dom_sf"/>
</dbReference>
<dbReference type="PROSITE" id="PS50076">
    <property type="entry name" value="DNAJ_2"/>
    <property type="match status" value="1"/>
</dbReference>
<feature type="compositionally biased region" description="Basic residues" evidence="1">
    <location>
        <begin position="213"/>
        <end position="225"/>
    </location>
</feature>
<gene>
    <name evidence="3" type="ORF">K491DRAFT_719963</name>
</gene>
<feature type="compositionally biased region" description="Basic and acidic residues" evidence="1">
    <location>
        <begin position="200"/>
        <end position="212"/>
    </location>
</feature>
<feature type="domain" description="J" evidence="2">
    <location>
        <begin position="33"/>
        <end position="100"/>
    </location>
</feature>
<feature type="region of interest" description="Disordered" evidence="1">
    <location>
        <begin position="1"/>
        <end position="36"/>
    </location>
</feature>
<feature type="compositionally biased region" description="Basic residues" evidence="1">
    <location>
        <begin position="337"/>
        <end position="355"/>
    </location>
</feature>
<evidence type="ECO:0000259" key="2">
    <source>
        <dbReference type="PROSITE" id="PS50076"/>
    </source>
</evidence>
<dbReference type="EMBL" id="MU004429">
    <property type="protein sequence ID" value="KAF2651328.1"/>
    <property type="molecule type" value="Genomic_DNA"/>
</dbReference>
<dbReference type="PROSITE" id="PS00636">
    <property type="entry name" value="DNAJ_1"/>
    <property type="match status" value="1"/>
</dbReference>
<dbReference type="Proteomes" id="UP000799324">
    <property type="component" value="Unassembled WGS sequence"/>
</dbReference>
<feature type="compositionally biased region" description="Acidic residues" evidence="1">
    <location>
        <begin position="315"/>
        <end position="333"/>
    </location>
</feature>
<dbReference type="AlphaFoldDB" id="A0A6A6SXV8"/>
<feature type="region of interest" description="Disordered" evidence="1">
    <location>
        <begin position="274"/>
        <end position="355"/>
    </location>
</feature>
<dbReference type="Gene3D" id="1.10.287.110">
    <property type="entry name" value="DnaJ domain"/>
    <property type="match status" value="1"/>
</dbReference>
<dbReference type="SMART" id="SM00271">
    <property type="entry name" value="DnaJ"/>
    <property type="match status" value="1"/>
</dbReference>
<name>A0A6A6SXV8_9PLEO</name>
<feature type="region of interest" description="Disordered" evidence="1">
    <location>
        <begin position="193"/>
        <end position="255"/>
    </location>
</feature>
<organism evidence="3 4">
    <name type="scientific">Lophiostoma macrostomum CBS 122681</name>
    <dbReference type="NCBI Taxonomy" id="1314788"/>
    <lineage>
        <taxon>Eukaryota</taxon>
        <taxon>Fungi</taxon>
        <taxon>Dikarya</taxon>
        <taxon>Ascomycota</taxon>
        <taxon>Pezizomycotina</taxon>
        <taxon>Dothideomycetes</taxon>
        <taxon>Pleosporomycetidae</taxon>
        <taxon>Pleosporales</taxon>
        <taxon>Lophiostomataceae</taxon>
        <taxon>Lophiostoma</taxon>
    </lineage>
</organism>
<dbReference type="OrthoDB" id="110024at2759"/>
<feature type="compositionally biased region" description="Basic and acidic residues" evidence="1">
    <location>
        <begin position="301"/>
        <end position="314"/>
    </location>
</feature>
<evidence type="ECO:0000313" key="4">
    <source>
        <dbReference type="Proteomes" id="UP000799324"/>
    </source>
</evidence>
<reference evidence="3" key="1">
    <citation type="journal article" date="2020" name="Stud. Mycol.">
        <title>101 Dothideomycetes genomes: a test case for predicting lifestyles and emergence of pathogens.</title>
        <authorList>
            <person name="Haridas S."/>
            <person name="Albert R."/>
            <person name="Binder M."/>
            <person name="Bloem J."/>
            <person name="Labutti K."/>
            <person name="Salamov A."/>
            <person name="Andreopoulos B."/>
            <person name="Baker S."/>
            <person name="Barry K."/>
            <person name="Bills G."/>
            <person name="Bluhm B."/>
            <person name="Cannon C."/>
            <person name="Castanera R."/>
            <person name="Culley D."/>
            <person name="Daum C."/>
            <person name="Ezra D."/>
            <person name="Gonzalez J."/>
            <person name="Henrissat B."/>
            <person name="Kuo A."/>
            <person name="Liang C."/>
            <person name="Lipzen A."/>
            <person name="Lutzoni F."/>
            <person name="Magnuson J."/>
            <person name="Mondo S."/>
            <person name="Nolan M."/>
            <person name="Ohm R."/>
            <person name="Pangilinan J."/>
            <person name="Park H.-J."/>
            <person name="Ramirez L."/>
            <person name="Alfaro M."/>
            <person name="Sun H."/>
            <person name="Tritt A."/>
            <person name="Yoshinaga Y."/>
            <person name="Zwiers L.-H."/>
            <person name="Turgeon B."/>
            <person name="Goodwin S."/>
            <person name="Spatafora J."/>
            <person name="Crous P."/>
            <person name="Grigoriev I."/>
        </authorList>
    </citation>
    <scope>NUCLEOTIDE SEQUENCE</scope>
    <source>
        <strain evidence="3">CBS 122681</strain>
    </source>
</reference>
<dbReference type="PANTHER" id="PTHR44144:SF1">
    <property type="entry name" value="DNAJ HOMOLOG SUBFAMILY C MEMBER 9"/>
    <property type="match status" value="1"/>
</dbReference>
<dbReference type="InterPro" id="IPR056453">
    <property type="entry name" value="HTH_DNAJC9"/>
</dbReference>
<evidence type="ECO:0000313" key="3">
    <source>
        <dbReference type="EMBL" id="KAF2651328.1"/>
    </source>
</evidence>
<protein>
    <submittedName>
        <fullName evidence="3">DnaJ-domain-containing protein</fullName>
    </submittedName>
</protein>
<dbReference type="FunFam" id="1.10.287.110:FF:000110">
    <property type="entry name" value="DnaJ domain protein (AFU_orthologue AFUA_2G13210)"/>
    <property type="match status" value="1"/>
</dbReference>
<dbReference type="Pfam" id="PF00226">
    <property type="entry name" value="DnaJ"/>
    <property type="match status" value="1"/>
</dbReference>